<keyword evidence="2" id="KW-1185">Reference proteome</keyword>
<dbReference type="Proteomes" id="UP001209878">
    <property type="component" value="Unassembled WGS sequence"/>
</dbReference>
<organism evidence="1 2">
    <name type="scientific">Ridgeia piscesae</name>
    <name type="common">Tubeworm</name>
    <dbReference type="NCBI Taxonomy" id="27915"/>
    <lineage>
        <taxon>Eukaryota</taxon>
        <taxon>Metazoa</taxon>
        <taxon>Spiralia</taxon>
        <taxon>Lophotrochozoa</taxon>
        <taxon>Annelida</taxon>
        <taxon>Polychaeta</taxon>
        <taxon>Sedentaria</taxon>
        <taxon>Canalipalpata</taxon>
        <taxon>Sabellida</taxon>
        <taxon>Siboglinidae</taxon>
        <taxon>Ridgeia</taxon>
    </lineage>
</organism>
<sequence>MASVSWRRRLPVAVVRLLVVLESFLVFALSLAVAGCGAGGSLPGRDRFDVRALKNVSKIIDEILLGYDVRLRPQFGGKSLHIDMELVLASFDSISEVNMVSYIFV</sequence>
<reference evidence="1" key="1">
    <citation type="journal article" date="2023" name="Mol. Biol. Evol.">
        <title>Third-Generation Sequencing Reveals the Adaptive Role of the Epigenome in Three Deep-Sea Polychaetes.</title>
        <authorList>
            <person name="Perez M."/>
            <person name="Aroh O."/>
            <person name="Sun Y."/>
            <person name="Lan Y."/>
            <person name="Juniper S.K."/>
            <person name="Young C.R."/>
            <person name="Angers B."/>
            <person name="Qian P.Y."/>
        </authorList>
    </citation>
    <scope>NUCLEOTIDE SEQUENCE</scope>
    <source>
        <strain evidence="1">R07B-5</strain>
    </source>
</reference>
<dbReference type="InterPro" id="IPR036734">
    <property type="entry name" value="Neur_chan_lig-bd_sf"/>
</dbReference>
<protein>
    <submittedName>
        <fullName evidence="1">Uncharacterized protein</fullName>
    </submittedName>
</protein>
<dbReference type="EMBL" id="JAODUO010000952">
    <property type="protein sequence ID" value="KAK2172537.1"/>
    <property type="molecule type" value="Genomic_DNA"/>
</dbReference>
<dbReference type="Gene3D" id="2.70.170.10">
    <property type="entry name" value="Neurotransmitter-gated ion-channel ligand-binding domain"/>
    <property type="match status" value="1"/>
</dbReference>
<accession>A0AAD9NJF2</accession>
<evidence type="ECO:0000313" key="1">
    <source>
        <dbReference type="EMBL" id="KAK2172537.1"/>
    </source>
</evidence>
<proteinExistence type="predicted"/>
<gene>
    <name evidence="1" type="ORF">NP493_952g01007</name>
</gene>
<dbReference type="GO" id="GO:0016020">
    <property type="term" value="C:membrane"/>
    <property type="evidence" value="ECO:0007669"/>
    <property type="project" value="InterPro"/>
</dbReference>
<name>A0AAD9NJF2_RIDPI</name>
<comment type="caution">
    <text evidence="1">The sequence shown here is derived from an EMBL/GenBank/DDBJ whole genome shotgun (WGS) entry which is preliminary data.</text>
</comment>
<dbReference type="AlphaFoldDB" id="A0AAD9NJF2"/>
<dbReference type="GO" id="GO:0005230">
    <property type="term" value="F:extracellular ligand-gated monoatomic ion channel activity"/>
    <property type="evidence" value="ECO:0007669"/>
    <property type="project" value="InterPro"/>
</dbReference>
<dbReference type="SUPFAM" id="SSF63712">
    <property type="entry name" value="Nicotinic receptor ligand binding domain-like"/>
    <property type="match status" value="1"/>
</dbReference>
<evidence type="ECO:0000313" key="2">
    <source>
        <dbReference type="Proteomes" id="UP001209878"/>
    </source>
</evidence>